<protein>
    <recommendedName>
        <fullName evidence="3">Dodecin domain-containing protein</fullName>
    </recommendedName>
</protein>
<dbReference type="RefSeq" id="WP_345718512.1">
    <property type="nucleotide sequence ID" value="NZ_BAABFP010000009.1"/>
</dbReference>
<comment type="caution">
    <text evidence="1">The sequence shown here is derived from an EMBL/GenBank/DDBJ whole genome shotgun (WGS) entry which is preliminary data.</text>
</comment>
<accession>A0ABW1JI15</accession>
<dbReference type="Proteomes" id="UP001596189">
    <property type="component" value="Unassembled WGS sequence"/>
</dbReference>
<gene>
    <name evidence="1" type="ORF">ACFQDO_15465</name>
</gene>
<sequence length="72" mass="7944">MTESEHLAVLGIGASREAALEDATSQAAEYFGDQPVDKEIGQARAHRRSYDGSVELWEIDVIWRRKPADDAG</sequence>
<keyword evidence="2" id="KW-1185">Reference proteome</keyword>
<dbReference type="EMBL" id="JBHSRD010000005">
    <property type="protein sequence ID" value="MFC6008536.1"/>
    <property type="molecule type" value="Genomic_DNA"/>
</dbReference>
<reference evidence="2" key="1">
    <citation type="journal article" date="2019" name="Int. J. Syst. Evol. Microbiol.">
        <title>The Global Catalogue of Microorganisms (GCM) 10K type strain sequencing project: providing services to taxonomists for standard genome sequencing and annotation.</title>
        <authorList>
            <consortium name="The Broad Institute Genomics Platform"/>
            <consortium name="The Broad Institute Genome Sequencing Center for Infectious Disease"/>
            <person name="Wu L."/>
            <person name="Ma J."/>
        </authorList>
    </citation>
    <scope>NUCLEOTIDE SEQUENCE [LARGE SCALE GENOMIC DNA]</scope>
    <source>
        <strain evidence="2">KACC 14249</strain>
    </source>
</reference>
<name>A0ABW1JI15_9ACTN</name>
<evidence type="ECO:0000313" key="1">
    <source>
        <dbReference type="EMBL" id="MFC6008536.1"/>
    </source>
</evidence>
<organism evidence="1 2">
    <name type="scientific">Angustibacter luteus</name>
    <dbReference type="NCBI Taxonomy" id="658456"/>
    <lineage>
        <taxon>Bacteria</taxon>
        <taxon>Bacillati</taxon>
        <taxon>Actinomycetota</taxon>
        <taxon>Actinomycetes</taxon>
        <taxon>Kineosporiales</taxon>
        <taxon>Kineosporiaceae</taxon>
    </lineage>
</organism>
<evidence type="ECO:0000313" key="2">
    <source>
        <dbReference type="Proteomes" id="UP001596189"/>
    </source>
</evidence>
<evidence type="ECO:0008006" key="3">
    <source>
        <dbReference type="Google" id="ProtNLM"/>
    </source>
</evidence>
<proteinExistence type="predicted"/>